<reference evidence="1 2" key="1">
    <citation type="journal article" date="2011" name="Genome Res.">
        <title>Whole genome sequencing of multiple Leishmania donovani clinical isolates provides insights into population structure and mechanisms of drug resistance.</title>
        <authorList>
            <person name="Downing T."/>
            <person name="Imamura H."/>
            <person name="Decuypere S."/>
            <person name="Clark T.G."/>
            <person name="Coombs G.H."/>
            <person name="Cotton J.A."/>
            <person name="Hilley J.D."/>
            <person name="de Doncker S."/>
            <person name="Maes I."/>
            <person name="Mottram J.C."/>
            <person name="Quail M.A."/>
            <person name="Rijal S."/>
            <person name="Sanders M."/>
            <person name="Schonian G."/>
            <person name="Stark O."/>
            <person name="Sundar S."/>
            <person name="Vanaerschot M."/>
            <person name="Hertz-Fowler C."/>
            <person name="Dujardin J.C."/>
            <person name="Berriman M."/>
        </authorList>
    </citation>
    <scope>NUCLEOTIDE SEQUENCE [LARGE SCALE GENOMIC DNA]</scope>
    <source>
        <strain evidence="1 2">BPK282A1</strain>
    </source>
</reference>
<sequence length="105" mass="11712">MHAYICICVYLCVRVRCQEALLGSLPFAALRPPPSSPALSRHLDSPVVRSAVHLRFTFLSISARGFEDGVQVHLSRLRDPPAHRVPFRADRYAAGDVSWHHEGPV</sequence>
<gene>
    <name evidence="1" type="ORF">LDBPK_342660</name>
</gene>
<evidence type="ECO:0000313" key="1">
    <source>
        <dbReference type="EMBL" id="CBZ37743.1"/>
    </source>
</evidence>
<evidence type="ECO:0000313" key="2">
    <source>
        <dbReference type="Proteomes" id="UP000008980"/>
    </source>
</evidence>
<dbReference type="GeneID" id="13392834"/>
<accession>E9BR64</accession>
<protein>
    <submittedName>
        <fullName evidence="1">Amastin-like surface protein, putative</fullName>
    </submittedName>
</protein>
<reference evidence="2" key="2">
    <citation type="submission" date="2011-02" db="EMBL/GenBank/DDBJ databases">
        <title>Whole genome sequencing of Leishmania donovani clinical lines reveals dynamic variation related to drug resistance.</title>
        <authorList>
            <person name="Downing T."/>
            <person name="Imamura H."/>
            <person name="Sanders M."/>
            <person name="Decuypere S."/>
            <person name="Hertz-Fowler C."/>
            <person name="Clark T.G."/>
            <person name="Rijal S."/>
            <person name="Sundar S."/>
            <person name="Quail M.A."/>
            <person name="De Doncker S."/>
            <person name="Maes I."/>
            <person name="Vanaerschot M."/>
            <person name="Stark O."/>
            <person name="Schonian G."/>
            <person name="Dujardin J.C."/>
            <person name="Berriman M."/>
        </authorList>
    </citation>
    <scope>NUCLEOTIDE SEQUENCE [LARGE SCALE GENOMIC DNA]</scope>
    <source>
        <strain evidence="2">BPK282A1</strain>
    </source>
</reference>
<dbReference type="RefSeq" id="XP_003864425.1">
    <property type="nucleotide sequence ID" value="XM_003864377.1"/>
</dbReference>
<dbReference type="Proteomes" id="UP000008980">
    <property type="component" value="Chromosome 34"/>
</dbReference>
<proteinExistence type="predicted"/>
<dbReference type="EMBL" id="FR799621">
    <property type="protein sequence ID" value="CBZ37743.1"/>
    <property type="molecule type" value="Genomic_DNA"/>
</dbReference>
<dbReference type="KEGG" id="ldo:LDBPK_342660"/>
<dbReference type="AlphaFoldDB" id="E9BR64"/>
<organism evidence="1 2">
    <name type="scientific">Leishmania donovani</name>
    <dbReference type="NCBI Taxonomy" id="5661"/>
    <lineage>
        <taxon>Eukaryota</taxon>
        <taxon>Discoba</taxon>
        <taxon>Euglenozoa</taxon>
        <taxon>Kinetoplastea</taxon>
        <taxon>Metakinetoplastina</taxon>
        <taxon>Trypanosomatida</taxon>
        <taxon>Trypanosomatidae</taxon>
        <taxon>Leishmaniinae</taxon>
        <taxon>Leishmania</taxon>
    </lineage>
</organism>
<name>E9BR64_LEIDO</name>
<dbReference type="VEuPathDB" id="TriTrypDB:LdBPK_342660.1"/>